<dbReference type="OrthoDB" id="9939976at2759"/>
<keyword evidence="3" id="KW-1133">Transmembrane helix</keyword>
<dbReference type="Pfam" id="PF00084">
    <property type="entry name" value="Sushi"/>
    <property type="match status" value="1"/>
</dbReference>
<proteinExistence type="predicted"/>
<feature type="chain" id="PRO_5044669167" evidence="4">
    <location>
        <begin position="22"/>
        <end position="324"/>
    </location>
</feature>
<gene>
    <name evidence="6" type="ORF">AMEX_G3242</name>
</gene>
<feature type="signal peptide" evidence="4">
    <location>
        <begin position="1"/>
        <end position="21"/>
    </location>
</feature>
<evidence type="ECO:0000256" key="3">
    <source>
        <dbReference type="SAM" id="Phobius"/>
    </source>
</evidence>
<dbReference type="PANTHER" id="PTHR46879:SF2">
    <property type="entry name" value="MICROTUBULE-ASSOCIATED SERINE_THREONINE-PROTEIN KINASE 3"/>
    <property type="match status" value="1"/>
</dbReference>
<keyword evidence="3" id="KW-0472">Membrane</keyword>
<dbReference type="InterPro" id="IPR053067">
    <property type="entry name" value="SUSD3"/>
</dbReference>
<dbReference type="OMA" id="CEEGIPK"/>
<keyword evidence="2" id="KW-0768">Sushi</keyword>
<reference evidence="7" key="2">
    <citation type="submission" date="2025-05" db="UniProtKB">
        <authorList>
            <consortium name="Ensembl"/>
        </authorList>
    </citation>
    <scope>IDENTIFICATION</scope>
</reference>
<dbReference type="SMART" id="SM00032">
    <property type="entry name" value="CCP"/>
    <property type="match status" value="1"/>
</dbReference>
<dbReference type="PANTHER" id="PTHR46879">
    <property type="entry name" value="SUSHI DOMAIN-CONTAINING PROTEIN 3"/>
    <property type="match status" value="1"/>
</dbReference>
<organism evidence="7 8">
    <name type="scientific">Astyanax mexicanus</name>
    <name type="common">Blind cave fish</name>
    <name type="synonym">Astyanax fasciatus mexicanus</name>
    <dbReference type="NCBI Taxonomy" id="7994"/>
    <lineage>
        <taxon>Eukaryota</taxon>
        <taxon>Metazoa</taxon>
        <taxon>Chordata</taxon>
        <taxon>Craniata</taxon>
        <taxon>Vertebrata</taxon>
        <taxon>Euteleostomi</taxon>
        <taxon>Actinopterygii</taxon>
        <taxon>Neopterygii</taxon>
        <taxon>Teleostei</taxon>
        <taxon>Ostariophysi</taxon>
        <taxon>Characiformes</taxon>
        <taxon>Characoidei</taxon>
        <taxon>Acestrorhamphidae</taxon>
        <taxon>Acestrorhamphinae</taxon>
        <taxon>Astyanax</taxon>
    </lineage>
</organism>
<evidence type="ECO:0000256" key="2">
    <source>
        <dbReference type="PROSITE-ProRule" id="PRU00302"/>
    </source>
</evidence>
<dbReference type="AlphaFoldDB" id="A0A8B9JD12"/>
<dbReference type="Proteomes" id="UP000694621">
    <property type="component" value="Unplaced"/>
</dbReference>
<keyword evidence="4" id="KW-0732">Signal</keyword>
<protein>
    <submittedName>
        <fullName evidence="7">Uncharacterized LOC103022817</fullName>
    </submittedName>
</protein>
<name>A0A8B9JD12_ASTMX</name>
<evidence type="ECO:0000313" key="8">
    <source>
        <dbReference type="Proteomes" id="UP000694621"/>
    </source>
</evidence>
<evidence type="ECO:0000313" key="7">
    <source>
        <dbReference type="Ensembl" id="ENSAMXP00005019174.1"/>
    </source>
</evidence>
<dbReference type="InterPro" id="IPR000436">
    <property type="entry name" value="Sushi_SCR_CCP_dom"/>
</dbReference>
<dbReference type="KEGG" id="amex:103022817"/>
<dbReference type="EMBL" id="JAICCE010000002">
    <property type="protein sequence ID" value="KAG9280520.1"/>
    <property type="molecule type" value="Genomic_DNA"/>
</dbReference>
<evidence type="ECO:0000313" key="6">
    <source>
        <dbReference type="EMBL" id="KAG9280520.1"/>
    </source>
</evidence>
<dbReference type="PROSITE" id="PS50923">
    <property type="entry name" value="SUSHI"/>
    <property type="match status" value="1"/>
</dbReference>
<dbReference type="SUPFAM" id="SSF57535">
    <property type="entry name" value="Complement control module/SCR domain"/>
    <property type="match status" value="1"/>
</dbReference>
<reference evidence="6 9" key="1">
    <citation type="submission" date="2021-07" db="EMBL/GenBank/DDBJ databases">
        <authorList>
            <person name="Imarazene B."/>
            <person name="Zahm M."/>
            <person name="Klopp C."/>
            <person name="Cabau C."/>
            <person name="Beille S."/>
            <person name="Jouanno E."/>
            <person name="Castinel A."/>
            <person name="Lluch J."/>
            <person name="Gil L."/>
            <person name="Kuchtly C."/>
            <person name="Lopez Roques C."/>
            <person name="Donnadieu C."/>
            <person name="Parrinello H."/>
            <person name="Journot L."/>
            <person name="Du K."/>
            <person name="Schartl M."/>
            <person name="Retaux S."/>
            <person name="Guiguen Y."/>
        </authorList>
    </citation>
    <scope>NUCLEOTIDE SEQUENCE [LARGE SCALE GENOMIC DNA]</scope>
    <source>
        <strain evidence="6">Pach_M1</strain>
        <tissue evidence="6">Testis</tissue>
    </source>
</reference>
<accession>A0A8B9JD12</accession>
<dbReference type="Ensembl" id="ENSAMXT00005021195.1">
    <property type="protein sequence ID" value="ENSAMXP00005019174.1"/>
    <property type="gene ID" value="ENSAMXG00005009966.1"/>
</dbReference>
<sequence length="324" mass="35693">MLEKAWRILLLWPLLCSAAWSLAPTQSSDSPFFLRTTNLPAGEDVKKNSTVTFTRNYTDITCASLLPPRRGSFSVEKGTGVSVGTVLVFWCSEGFQLVGSERISCILQAGTAQWSKYPPICEAIPKPEDRGLRVAVLASVVSGIIILAMSASFIICCLQERMSQNNSCDWRNISSSKPEKGQSGNRSKYWLEKEEVDWDAFSPPKIYHLPQRVEPRLPLNKPLYTSGLTGYENCGYQRSQESLLNVPLPGLYCTESLVYPHVVLHRGPTPTTPTVPSAPSAPVYLPLSTDSPPGQTAHPTSNLTTAAPNRHYCTPSHCNSFLPY</sequence>
<evidence type="ECO:0000256" key="1">
    <source>
        <dbReference type="ARBA" id="ARBA00023157"/>
    </source>
</evidence>
<evidence type="ECO:0000256" key="4">
    <source>
        <dbReference type="SAM" id="SignalP"/>
    </source>
</evidence>
<evidence type="ECO:0000259" key="5">
    <source>
        <dbReference type="PROSITE" id="PS50923"/>
    </source>
</evidence>
<dbReference type="CDD" id="cd00033">
    <property type="entry name" value="CCP"/>
    <property type="match status" value="1"/>
</dbReference>
<dbReference type="Proteomes" id="UP000752171">
    <property type="component" value="Unassembled WGS sequence"/>
</dbReference>
<feature type="disulfide bond" evidence="2">
    <location>
        <begin position="62"/>
        <end position="105"/>
    </location>
</feature>
<comment type="caution">
    <text evidence="2">Lacks conserved residue(s) required for the propagation of feature annotation.</text>
</comment>
<dbReference type="InterPro" id="IPR035976">
    <property type="entry name" value="Sushi/SCR/CCP_sf"/>
</dbReference>
<feature type="transmembrane region" description="Helical" evidence="3">
    <location>
        <begin position="134"/>
        <end position="158"/>
    </location>
</feature>
<dbReference type="Gene3D" id="2.10.70.10">
    <property type="entry name" value="Complement Module, domain 1"/>
    <property type="match status" value="1"/>
</dbReference>
<keyword evidence="1 2" id="KW-1015">Disulfide bond</keyword>
<keyword evidence="3" id="KW-0812">Transmembrane</keyword>
<feature type="domain" description="Sushi" evidence="5">
    <location>
        <begin position="60"/>
        <end position="123"/>
    </location>
</feature>
<evidence type="ECO:0000313" key="9">
    <source>
        <dbReference type="Proteomes" id="UP000752171"/>
    </source>
</evidence>